<evidence type="ECO:0000313" key="5">
    <source>
        <dbReference type="EMBL" id="QLL65676.1"/>
    </source>
</evidence>
<protein>
    <submittedName>
        <fullName evidence="5">Multidrug effflux MFS transporter</fullName>
    </submittedName>
</protein>
<evidence type="ECO:0000256" key="3">
    <source>
        <dbReference type="ARBA" id="ARBA00023136"/>
    </source>
</evidence>
<dbReference type="KEGG" id="emx:FKV68_30770"/>
<dbReference type="Proteomes" id="UP000510721">
    <property type="component" value="Plasmid pEmeITTGR7c"/>
</dbReference>
<organism evidence="5 6">
    <name type="scientific">Sinorhizobium mexicanum</name>
    <dbReference type="NCBI Taxonomy" id="375549"/>
    <lineage>
        <taxon>Bacteria</taxon>
        <taxon>Pseudomonadati</taxon>
        <taxon>Pseudomonadota</taxon>
        <taxon>Alphaproteobacteria</taxon>
        <taxon>Hyphomicrobiales</taxon>
        <taxon>Rhizobiaceae</taxon>
        <taxon>Sinorhizobium/Ensifer group</taxon>
        <taxon>Sinorhizobium</taxon>
    </lineage>
</organism>
<reference evidence="5 6" key="1">
    <citation type="submission" date="2019-06" db="EMBL/GenBank/DDBJ databases">
        <title>Complete genome sequence of Ensifer mexicanus ITTG R7 isolated from nodules of Acacia angustissima (Mill.) Kuntze.</title>
        <authorList>
            <person name="Rincon-Rosales R."/>
            <person name="Rogel M.A."/>
            <person name="Guerrero G."/>
            <person name="Rincon-Molina C.I."/>
            <person name="Lopez-Lopez A."/>
            <person name="Martinez-Romero E."/>
        </authorList>
    </citation>
    <scope>NUCLEOTIDE SEQUENCE [LARGE SCALE GENOMIC DNA]</scope>
    <source>
        <strain evidence="5 6">ITTG R7</strain>
        <plasmid evidence="6">pemeittgr7c</plasmid>
    </source>
</reference>
<name>A0A859QZ78_9HYPH</name>
<proteinExistence type="predicted"/>
<accession>A0A859QZ78</accession>
<evidence type="ECO:0000256" key="1">
    <source>
        <dbReference type="ARBA" id="ARBA00022692"/>
    </source>
</evidence>
<evidence type="ECO:0000313" key="6">
    <source>
        <dbReference type="Proteomes" id="UP000510721"/>
    </source>
</evidence>
<feature type="transmembrane region" description="Helical" evidence="4">
    <location>
        <begin position="20"/>
        <end position="41"/>
    </location>
</feature>
<feature type="transmembrane region" description="Helical" evidence="4">
    <location>
        <begin position="70"/>
        <end position="95"/>
    </location>
</feature>
<dbReference type="EMBL" id="CP041241">
    <property type="protein sequence ID" value="QLL65676.1"/>
    <property type="molecule type" value="Genomic_DNA"/>
</dbReference>
<evidence type="ECO:0000256" key="2">
    <source>
        <dbReference type="ARBA" id="ARBA00022989"/>
    </source>
</evidence>
<gene>
    <name evidence="5" type="ORF">FKV68_30770</name>
</gene>
<dbReference type="InterPro" id="IPR036259">
    <property type="entry name" value="MFS_trans_sf"/>
</dbReference>
<keyword evidence="5" id="KW-0614">Plasmid</keyword>
<evidence type="ECO:0000256" key="4">
    <source>
        <dbReference type="SAM" id="Phobius"/>
    </source>
</evidence>
<dbReference type="Pfam" id="PF07690">
    <property type="entry name" value="MFS_1"/>
    <property type="match status" value="1"/>
</dbReference>
<dbReference type="AlphaFoldDB" id="A0A859QZ78"/>
<feature type="transmembrane region" description="Helical" evidence="4">
    <location>
        <begin position="140"/>
        <end position="159"/>
    </location>
</feature>
<keyword evidence="2 4" id="KW-1133">Transmembrane helix</keyword>
<sequence length="168" mass="18130">MLVDAPPAAPSLAASLAVSGWRSIFVALGLLGLANSYLVWCRLPETSERNRHDAPPLMKSYGKLLRSPRFIGFVLGGSFATTAIYAFVSAAPFIFVQQLHRPPHEVGAYLALNFLGTWIGSLAASRLIGRVPPRMLLDGGNLIGCFGTVLFLLLFLRIASPFPVSCCR</sequence>
<dbReference type="InterPro" id="IPR011701">
    <property type="entry name" value="MFS"/>
</dbReference>
<keyword evidence="3 4" id="KW-0472">Membrane</keyword>
<dbReference type="GO" id="GO:0022857">
    <property type="term" value="F:transmembrane transporter activity"/>
    <property type="evidence" value="ECO:0007669"/>
    <property type="project" value="InterPro"/>
</dbReference>
<dbReference type="SUPFAM" id="SSF103473">
    <property type="entry name" value="MFS general substrate transporter"/>
    <property type="match status" value="1"/>
</dbReference>
<keyword evidence="1 4" id="KW-0812">Transmembrane</keyword>
<dbReference type="Gene3D" id="1.20.1720.10">
    <property type="entry name" value="Multidrug resistance protein D"/>
    <property type="match status" value="1"/>
</dbReference>
<geneLocation type="plasmid" evidence="6">
    <name>pemeittgr7c</name>
</geneLocation>
<keyword evidence="6" id="KW-1185">Reference proteome</keyword>
<feature type="transmembrane region" description="Helical" evidence="4">
    <location>
        <begin position="107"/>
        <end position="128"/>
    </location>
</feature>